<keyword evidence="1" id="KW-0472">Membrane</keyword>
<evidence type="ECO:0000313" key="2">
    <source>
        <dbReference type="EMBL" id="HGI31472.1"/>
    </source>
</evidence>
<reference evidence="2" key="1">
    <citation type="journal article" date="2020" name="mSystems">
        <title>Genome- and Community-Level Interaction Insights into Carbon Utilization and Element Cycling Functions of Hydrothermarchaeota in Hydrothermal Sediment.</title>
        <authorList>
            <person name="Zhou Z."/>
            <person name="Liu Y."/>
            <person name="Xu W."/>
            <person name="Pan J."/>
            <person name="Luo Z.H."/>
            <person name="Li M."/>
        </authorList>
    </citation>
    <scope>NUCLEOTIDE SEQUENCE [LARGE SCALE GENOMIC DNA]</scope>
    <source>
        <strain evidence="2">SpSt-747</strain>
    </source>
</reference>
<proteinExistence type="predicted"/>
<comment type="caution">
    <text evidence="2">The sequence shown here is derived from an EMBL/GenBank/DDBJ whole genome shotgun (WGS) entry which is preliminary data.</text>
</comment>
<feature type="transmembrane region" description="Helical" evidence="1">
    <location>
        <begin position="74"/>
        <end position="94"/>
    </location>
</feature>
<accession>A0A7V3YI02</accession>
<dbReference type="AlphaFoldDB" id="A0A7V3YI02"/>
<feature type="transmembrane region" description="Helical" evidence="1">
    <location>
        <begin position="12"/>
        <end position="29"/>
    </location>
</feature>
<name>A0A7V3YI02_9BACT</name>
<keyword evidence="1" id="KW-0812">Transmembrane</keyword>
<organism evidence="2">
    <name type="scientific">Candidatus Caldatribacterium californiense</name>
    <dbReference type="NCBI Taxonomy" id="1454726"/>
    <lineage>
        <taxon>Bacteria</taxon>
        <taxon>Pseudomonadati</taxon>
        <taxon>Atribacterota</taxon>
        <taxon>Atribacteria</taxon>
        <taxon>Atribacterales</taxon>
        <taxon>Candidatus Caldatribacteriaceae</taxon>
        <taxon>Candidatus Caldatribacterium</taxon>
    </lineage>
</organism>
<keyword evidence="1" id="KW-1133">Transmembrane helix</keyword>
<dbReference type="EMBL" id="DTFV01000130">
    <property type="protein sequence ID" value="HGI31472.1"/>
    <property type="molecule type" value="Genomic_DNA"/>
</dbReference>
<feature type="transmembrane region" description="Helical" evidence="1">
    <location>
        <begin position="114"/>
        <end position="133"/>
    </location>
</feature>
<feature type="transmembrane region" description="Helical" evidence="1">
    <location>
        <begin position="145"/>
        <end position="165"/>
    </location>
</feature>
<sequence length="178" mass="19848">MVKDILRIYRGFFVLLGLCFVTFFFSPLLGRKVFTVALQNILFMLSVVPPVFILVGLFDVWIPREMVVKRLGEASGMVGIGIALALGAFAAGPLYAAFPVAEVLLRKGVSLRNIWVFLGAWSTMKIPMLLFEIQNLGPVFAASRYFMSFLGVLAIAFLLDCFLSLEEKNRIYPPFEAP</sequence>
<feature type="transmembrane region" description="Helical" evidence="1">
    <location>
        <begin position="41"/>
        <end position="62"/>
    </location>
</feature>
<gene>
    <name evidence="2" type="ORF">ENV30_09260</name>
</gene>
<protein>
    <submittedName>
        <fullName evidence="2">Permease</fullName>
    </submittedName>
</protein>
<evidence type="ECO:0000256" key="1">
    <source>
        <dbReference type="SAM" id="Phobius"/>
    </source>
</evidence>